<evidence type="ECO:0000313" key="2">
    <source>
        <dbReference type="Proteomes" id="UP001182556"/>
    </source>
</evidence>
<protein>
    <submittedName>
        <fullName evidence="1">Uncharacterized protein</fullName>
    </submittedName>
</protein>
<comment type="caution">
    <text evidence="1">The sequence shown here is derived from an EMBL/GenBank/DDBJ whole genome shotgun (WGS) entry which is preliminary data.</text>
</comment>
<proteinExistence type="predicted"/>
<reference evidence="1" key="1">
    <citation type="submission" date="2023-02" db="EMBL/GenBank/DDBJ databases">
        <title>Identification and recombinant expression of a fungal hydrolase from Papiliotrema laurentii that hydrolyzes apple cutin and clears colloidal polyester polyurethane.</title>
        <authorList>
            <consortium name="DOE Joint Genome Institute"/>
            <person name="Roman V.A."/>
            <person name="Bojanowski C."/>
            <person name="Crable B.R."/>
            <person name="Wagner D.N."/>
            <person name="Hung C.S."/>
            <person name="Nadeau L.J."/>
            <person name="Schratz L."/>
            <person name="Haridas S."/>
            <person name="Pangilinan J."/>
            <person name="Lipzen A."/>
            <person name="Na H."/>
            <person name="Yan M."/>
            <person name="Ng V."/>
            <person name="Grigoriev I.V."/>
            <person name="Spatafora J.W."/>
            <person name="Barlow D."/>
            <person name="Biffinger J."/>
            <person name="Kelley-Loughnane N."/>
            <person name="Varaljay V.A."/>
            <person name="Crookes-Goodson W.J."/>
        </authorList>
    </citation>
    <scope>NUCLEOTIDE SEQUENCE</scope>
    <source>
        <strain evidence="1">5307AH</strain>
    </source>
</reference>
<evidence type="ECO:0000313" key="1">
    <source>
        <dbReference type="EMBL" id="KAK1921305.1"/>
    </source>
</evidence>
<keyword evidence="2" id="KW-1185">Reference proteome</keyword>
<gene>
    <name evidence="1" type="ORF">DB88DRAFT_513344</name>
</gene>
<name>A0AAD9CTP1_PAPLA</name>
<accession>A0AAD9CTP1</accession>
<sequence length="309" mass="34346">MAPKTSAQKREETVQALVSELRRKWSKPPSPYHLLGGGPEEKSIWTALLEETLLKVKQYMLSFPLTKAVTGAISAAREWEYDPVASRSAYRKWRLVSKVTDGDKEWVPKEGGEMPSRDFTFSDNDVPVAVAEDGSTTIRWNKKTSLPYNRVFKVAVDSDPVTYVTIPYGRAGDTVKQHDCRLNTAREWVKDRWLADLADVDKSKSAEIIQEALTSLTKGLQGTQQYLQGKADLGPIKDTQATCLLRAGCGRINLPNGSQQVVLPVWQLALEPELSFPEWSFVASSTGYPQRLLTSGVPESKDTEMGEGP</sequence>
<organism evidence="1 2">
    <name type="scientific">Papiliotrema laurentii</name>
    <name type="common">Cryptococcus laurentii</name>
    <dbReference type="NCBI Taxonomy" id="5418"/>
    <lineage>
        <taxon>Eukaryota</taxon>
        <taxon>Fungi</taxon>
        <taxon>Dikarya</taxon>
        <taxon>Basidiomycota</taxon>
        <taxon>Agaricomycotina</taxon>
        <taxon>Tremellomycetes</taxon>
        <taxon>Tremellales</taxon>
        <taxon>Rhynchogastremaceae</taxon>
        <taxon>Papiliotrema</taxon>
    </lineage>
</organism>
<dbReference type="EMBL" id="JAODAN010000011">
    <property type="protein sequence ID" value="KAK1921305.1"/>
    <property type="molecule type" value="Genomic_DNA"/>
</dbReference>
<dbReference type="Proteomes" id="UP001182556">
    <property type="component" value="Unassembled WGS sequence"/>
</dbReference>
<dbReference type="AlphaFoldDB" id="A0AAD9CTP1"/>